<dbReference type="PANTHER" id="PTHR28055">
    <property type="entry name" value="ALTERED INHERITANCE OF MITOCHONDRIA PROTEIN 41, MITOCHONDRIAL"/>
    <property type="match status" value="1"/>
</dbReference>
<dbReference type="Gene3D" id="1.10.10.410">
    <property type="match status" value="1"/>
</dbReference>
<dbReference type="Pfam" id="PF09424">
    <property type="entry name" value="YqeY"/>
    <property type="match status" value="1"/>
</dbReference>
<name>A0A1N6X674_9RHOO</name>
<dbReference type="InterPro" id="IPR042184">
    <property type="entry name" value="YqeY/Aim41_N"/>
</dbReference>
<dbReference type="Gene3D" id="1.10.1510.10">
    <property type="entry name" value="Uncharacterised protein YqeY/AIM41 PF09424, N-terminal domain"/>
    <property type="match status" value="1"/>
</dbReference>
<dbReference type="SUPFAM" id="SSF89095">
    <property type="entry name" value="GatB/YqeY motif"/>
    <property type="match status" value="1"/>
</dbReference>
<proteinExistence type="predicted"/>
<keyword evidence="2" id="KW-1185">Reference proteome</keyword>
<dbReference type="PANTHER" id="PTHR28055:SF1">
    <property type="entry name" value="ALTERED INHERITANCE OF MITOCHONDRIA PROTEIN 41, MITOCHONDRIAL"/>
    <property type="match status" value="1"/>
</dbReference>
<dbReference type="STRING" id="34027.SAMN05421829_108207"/>
<organism evidence="1 2">
    <name type="scientific">Aromatoleum tolulyticum</name>
    <dbReference type="NCBI Taxonomy" id="34027"/>
    <lineage>
        <taxon>Bacteria</taxon>
        <taxon>Pseudomonadati</taxon>
        <taxon>Pseudomonadota</taxon>
        <taxon>Betaproteobacteria</taxon>
        <taxon>Rhodocyclales</taxon>
        <taxon>Rhodocyclaceae</taxon>
        <taxon>Aromatoleum</taxon>
    </lineage>
</organism>
<dbReference type="Proteomes" id="UP000186819">
    <property type="component" value="Unassembled WGS sequence"/>
</dbReference>
<protein>
    <recommendedName>
        <fullName evidence="3">GatB/YqeY domain-containing protein</fullName>
    </recommendedName>
</protein>
<dbReference type="InterPro" id="IPR019004">
    <property type="entry name" value="YqeY/Aim41"/>
</dbReference>
<dbReference type="AlphaFoldDB" id="A0A1N6X674"/>
<dbReference type="InterPro" id="IPR023168">
    <property type="entry name" value="GatB_Yqey_C_2"/>
</dbReference>
<sequence length="148" mass="16147">MSLMQRIQDDMKAALRAKDSARLSAVRLLIAAIKQREIDDRIQLDDAGILSTVEKLVKQRRDSASQYDAANRPDLAANERFEIEVLSAYLPAQLSDAELDAEIAAAIADAGATSIADLGRVMPQLKARLAGRADMAEASRRVRARLST</sequence>
<dbReference type="EMBL" id="FTMD01000008">
    <property type="protein sequence ID" value="SIQ97779.1"/>
    <property type="molecule type" value="Genomic_DNA"/>
</dbReference>
<dbReference type="RefSeq" id="WP_076602690.1">
    <property type="nucleotide sequence ID" value="NZ_FTMD01000008.1"/>
</dbReference>
<accession>A0A1N6X674</accession>
<dbReference type="InterPro" id="IPR003789">
    <property type="entry name" value="Asn/Gln_tRNA_amidoTrase-B-like"/>
</dbReference>
<dbReference type="OrthoDB" id="9788127at2"/>
<dbReference type="GO" id="GO:0016884">
    <property type="term" value="F:carbon-nitrogen ligase activity, with glutamine as amido-N-donor"/>
    <property type="evidence" value="ECO:0007669"/>
    <property type="project" value="InterPro"/>
</dbReference>
<evidence type="ECO:0008006" key="3">
    <source>
        <dbReference type="Google" id="ProtNLM"/>
    </source>
</evidence>
<gene>
    <name evidence="1" type="ORF">SAMN05421829_108207</name>
</gene>
<evidence type="ECO:0000313" key="2">
    <source>
        <dbReference type="Proteomes" id="UP000186819"/>
    </source>
</evidence>
<evidence type="ECO:0000313" key="1">
    <source>
        <dbReference type="EMBL" id="SIQ97779.1"/>
    </source>
</evidence>
<reference evidence="2" key="1">
    <citation type="submission" date="2017-01" db="EMBL/GenBank/DDBJ databases">
        <authorList>
            <person name="Varghese N."/>
            <person name="Submissions S."/>
        </authorList>
    </citation>
    <scope>NUCLEOTIDE SEQUENCE [LARGE SCALE GENOMIC DNA]</scope>
    <source>
        <strain evidence="2">ATCC 51758</strain>
    </source>
</reference>